<dbReference type="CDD" id="cd11577">
    <property type="entry name" value="GH71"/>
    <property type="match status" value="1"/>
</dbReference>
<keyword evidence="4" id="KW-1185">Reference proteome</keyword>
<dbReference type="GO" id="GO:0051118">
    <property type="term" value="F:glucan endo-1,3-alpha-glucosidase activity"/>
    <property type="evidence" value="ECO:0007669"/>
    <property type="project" value="InterPro"/>
</dbReference>
<feature type="chain" id="PRO_5035462088" evidence="2">
    <location>
        <begin position="19"/>
        <end position="870"/>
    </location>
</feature>
<keyword evidence="2" id="KW-0732">Signal</keyword>
<accession>A0A8K0WUC6</accession>
<evidence type="ECO:0000256" key="1">
    <source>
        <dbReference type="SAM" id="MobiDB-lite"/>
    </source>
</evidence>
<feature type="signal peptide" evidence="2">
    <location>
        <begin position="1"/>
        <end position="18"/>
    </location>
</feature>
<gene>
    <name evidence="3" type="ORF">B0I35DRAFT_498967</name>
</gene>
<dbReference type="Pfam" id="PF03659">
    <property type="entry name" value="Glyco_hydro_71"/>
    <property type="match status" value="1"/>
</dbReference>
<feature type="compositionally biased region" description="Acidic residues" evidence="1">
    <location>
        <begin position="823"/>
        <end position="832"/>
    </location>
</feature>
<sequence length="870" mass="95257">MWFPGLLAVLLGTIQVEATKAVFAHFMLWDSGRWEKDIRLAKDAHIDGFALNIRSDDKSAWNALNTAYQAADSLGGFHMILSFDYAGGGPWSANIVQQHILQFSGYSSYFREGRKPLVTTFEGPGNAGDWELILRKTNALFLPDWSSLGAKDALQAAPGVVDGLFSWSSWPWGNTDMDTYVDASYRQFMDSAGKDWGKELKYMMPASPWFYTNLPGYDKNWMWRGDDLWFHRWQQIIFFNPDYVQIISWNDFGESHHIGPLYVDGDSYEAFTVGKAPFNYAADMPHDGWRQFLPFVIDLYKNRKATITQESLTGWYRPTPKQSGCDDGWTVGNTASQLQVEFLPYEIVKDKIFFSALLTSHQPPTVTVGGVNVGAKWTHQPSYGSGLYHGSAEYKGNRGPVVIQVGSMVLDGREITNGCNRVSGQGGKQNWNAWVGSTTGASANKLVDMSLWVCIEGGAPGAPEFEDLCSYTCSYGYCPPSACYCSKMGPQKELPPPDSPGRYTVGYPAEGMSASYQGICTFACNLGYCPSQYCDTKEHPVVIPNVSPFTPDACIKGTGSGDLEGLCRYSCDVGFCPVRTCKCEATGPLTRPQPQTKKGGKAAPGKNPLVYDDICQFTCSRDYCPAGPCVPLEEDGHEVGNPVYVGTEIFAFPTAQCKEPCVLVLPPSSLPNPTTISVPAYTTSLRVGTTTSTITIRPPAITTDAIAFSNVPVASSVKSGAVFNGCTSLDLDPVHVTLSYVDGGKVTVSTRELTLPPYPQISNGPPNKWDTTCDVWGGSNGGGSDDDGTTFTFSPTVITTETTSTPLPRYTEFPPSYVRDKDEDNDDDDDDDEAIVVTCSGLWFFSLCIDFPELKISDWRFILPEGIIGP</sequence>
<name>A0A8K0WUC6_9HYPO</name>
<dbReference type="Proteomes" id="UP000813444">
    <property type="component" value="Unassembled WGS sequence"/>
</dbReference>
<reference evidence="3" key="1">
    <citation type="journal article" date="2021" name="Nat. Commun.">
        <title>Genetic determinants of endophytism in the Arabidopsis root mycobiome.</title>
        <authorList>
            <person name="Mesny F."/>
            <person name="Miyauchi S."/>
            <person name="Thiergart T."/>
            <person name="Pickel B."/>
            <person name="Atanasova L."/>
            <person name="Karlsson M."/>
            <person name="Huettel B."/>
            <person name="Barry K.W."/>
            <person name="Haridas S."/>
            <person name="Chen C."/>
            <person name="Bauer D."/>
            <person name="Andreopoulos W."/>
            <person name="Pangilinan J."/>
            <person name="LaButti K."/>
            <person name="Riley R."/>
            <person name="Lipzen A."/>
            <person name="Clum A."/>
            <person name="Drula E."/>
            <person name="Henrissat B."/>
            <person name="Kohler A."/>
            <person name="Grigoriev I.V."/>
            <person name="Martin F.M."/>
            <person name="Hacquard S."/>
        </authorList>
    </citation>
    <scope>NUCLEOTIDE SEQUENCE</scope>
    <source>
        <strain evidence="3">MPI-CAGE-CH-0235</strain>
    </source>
</reference>
<dbReference type="InterPro" id="IPR005197">
    <property type="entry name" value="Glyco_hydro_71"/>
</dbReference>
<evidence type="ECO:0000256" key="2">
    <source>
        <dbReference type="SAM" id="SignalP"/>
    </source>
</evidence>
<dbReference type="Gene3D" id="3.20.20.80">
    <property type="entry name" value="Glycosidases"/>
    <property type="match status" value="1"/>
</dbReference>
<proteinExistence type="predicted"/>
<feature type="non-terminal residue" evidence="3">
    <location>
        <position position="870"/>
    </location>
</feature>
<comment type="caution">
    <text evidence="3">The sequence shown here is derived from an EMBL/GenBank/DDBJ whole genome shotgun (WGS) entry which is preliminary data.</text>
</comment>
<evidence type="ECO:0000313" key="4">
    <source>
        <dbReference type="Proteomes" id="UP000813444"/>
    </source>
</evidence>
<organism evidence="3 4">
    <name type="scientific">Stachybotrys elegans</name>
    <dbReference type="NCBI Taxonomy" id="80388"/>
    <lineage>
        <taxon>Eukaryota</taxon>
        <taxon>Fungi</taxon>
        <taxon>Dikarya</taxon>
        <taxon>Ascomycota</taxon>
        <taxon>Pezizomycotina</taxon>
        <taxon>Sordariomycetes</taxon>
        <taxon>Hypocreomycetidae</taxon>
        <taxon>Hypocreales</taxon>
        <taxon>Stachybotryaceae</taxon>
        <taxon>Stachybotrys</taxon>
    </lineage>
</organism>
<dbReference type="EMBL" id="JAGPNK010000004">
    <property type="protein sequence ID" value="KAH7322445.1"/>
    <property type="molecule type" value="Genomic_DNA"/>
</dbReference>
<keyword evidence="3" id="KW-0378">Hydrolase</keyword>
<protein>
    <submittedName>
        <fullName evidence="3">Glycosyl hydrolase family 71-domain-containing protein</fullName>
    </submittedName>
</protein>
<feature type="region of interest" description="Disordered" evidence="1">
    <location>
        <begin position="802"/>
        <end position="832"/>
    </location>
</feature>
<dbReference type="AlphaFoldDB" id="A0A8K0WUC6"/>
<evidence type="ECO:0000313" key="3">
    <source>
        <dbReference type="EMBL" id="KAH7322445.1"/>
    </source>
</evidence>
<dbReference type="OrthoDB" id="1046782at2759"/>